<keyword evidence="5" id="KW-0998">Cell outer membrane</keyword>
<evidence type="ECO:0000256" key="2">
    <source>
        <dbReference type="ARBA" id="ARBA00006275"/>
    </source>
</evidence>
<evidence type="ECO:0000313" key="8">
    <source>
        <dbReference type="EMBL" id="MCH5597796.1"/>
    </source>
</evidence>
<dbReference type="Gene3D" id="1.25.40.390">
    <property type="match status" value="1"/>
</dbReference>
<dbReference type="CDD" id="cd08977">
    <property type="entry name" value="SusD"/>
    <property type="match status" value="1"/>
</dbReference>
<dbReference type="PROSITE" id="PS51257">
    <property type="entry name" value="PROKAR_LIPOPROTEIN"/>
    <property type="match status" value="1"/>
</dbReference>
<evidence type="ECO:0000256" key="3">
    <source>
        <dbReference type="ARBA" id="ARBA00022729"/>
    </source>
</evidence>
<feature type="domain" description="SusD-like N-terminal" evidence="7">
    <location>
        <begin position="26"/>
        <end position="231"/>
    </location>
</feature>
<dbReference type="InterPro" id="IPR033985">
    <property type="entry name" value="SusD-like_N"/>
</dbReference>
<feature type="domain" description="RagB/SusD" evidence="6">
    <location>
        <begin position="351"/>
        <end position="485"/>
    </location>
</feature>
<dbReference type="Pfam" id="PF14322">
    <property type="entry name" value="SusD-like_3"/>
    <property type="match status" value="1"/>
</dbReference>
<dbReference type="Pfam" id="PF07980">
    <property type="entry name" value="SusD_RagB"/>
    <property type="match status" value="1"/>
</dbReference>
<dbReference type="Proteomes" id="UP001202248">
    <property type="component" value="Unassembled WGS sequence"/>
</dbReference>
<sequence length="485" mass="53853">MKISYIRYCLSFLIVAFVASGCGKSFLELAPLSNSNVNNFFKTKADFNLAVNSAYSTLYTIYAPKGSMSFTGELMSDNTTVSILAISGSFTIVDQQAFSDYSIASTNTGAYNFWVDHYTSLYQPNIILQKLGEVDLGDVAYESMIEGEMRFLRALYYFNLVQLFGDVPLVTTPVQGSAAYDIGRSPKAEVYAQIINDLQFAGTNLPNPGSEPAKGRATKGAAKTLLGKVYLTMGDKSSAATILQEVYTAYNVNTYDLLPSFQSLWGNTTAFKNTKESIFEIQYLGGVGNPYNSLWTAFQPFENRVFLGQAGGMNMVTEDLYDEYEAGDARRDISFYTGYTKDGVFVPAKFNKKWVDLTAPLDGAQQAANNNFMILRYADLLLLLTEATDDAQYMNKVRARAGLPLFGTPGYPSAKYPTLELALEHERRMEFALEFQRWFDLKRTGRAVAVLSAKGKDVNQNKLLLPIPQYAIDQNPNLKPQNPGY</sequence>
<dbReference type="InterPro" id="IPR011990">
    <property type="entry name" value="TPR-like_helical_dom_sf"/>
</dbReference>
<comment type="similarity">
    <text evidence="2">Belongs to the SusD family.</text>
</comment>
<organism evidence="8 9">
    <name type="scientific">Niabella ginsengisoli</name>
    <dbReference type="NCBI Taxonomy" id="522298"/>
    <lineage>
        <taxon>Bacteria</taxon>
        <taxon>Pseudomonadati</taxon>
        <taxon>Bacteroidota</taxon>
        <taxon>Chitinophagia</taxon>
        <taxon>Chitinophagales</taxon>
        <taxon>Chitinophagaceae</taxon>
        <taxon>Niabella</taxon>
    </lineage>
</organism>
<evidence type="ECO:0000256" key="1">
    <source>
        <dbReference type="ARBA" id="ARBA00004442"/>
    </source>
</evidence>
<dbReference type="InterPro" id="IPR012944">
    <property type="entry name" value="SusD_RagB_dom"/>
</dbReference>
<evidence type="ECO:0000313" key="9">
    <source>
        <dbReference type="Proteomes" id="UP001202248"/>
    </source>
</evidence>
<evidence type="ECO:0000256" key="4">
    <source>
        <dbReference type="ARBA" id="ARBA00023136"/>
    </source>
</evidence>
<protein>
    <submittedName>
        <fullName evidence="8">RagB/SusD family nutrient uptake outer membrane protein</fullName>
    </submittedName>
</protein>
<proteinExistence type="inferred from homology"/>
<comment type="caution">
    <text evidence="8">The sequence shown here is derived from an EMBL/GenBank/DDBJ whole genome shotgun (WGS) entry which is preliminary data.</text>
</comment>
<keyword evidence="3" id="KW-0732">Signal</keyword>
<name>A0ABS9SHE5_9BACT</name>
<keyword evidence="9" id="KW-1185">Reference proteome</keyword>
<gene>
    <name evidence="8" type="ORF">MKP09_07705</name>
</gene>
<dbReference type="SUPFAM" id="SSF48452">
    <property type="entry name" value="TPR-like"/>
    <property type="match status" value="1"/>
</dbReference>
<evidence type="ECO:0000256" key="5">
    <source>
        <dbReference type="ARBA" id="ARBA00023237"/>
    </source>
</evidence>
<dbReference type="EMBL" id="JAKWBL010000001">
    <property type="protein sequence ID" value="MCH5597796.1"/>
    <property type="molecule type" value="Genomic_DNA"/>
</dbReference>
<keyword evidence="4" id="KW-0472">Membrane</keyword>
<reference evidence="8 9" key="1">
    <citation type="submission" date="2022-02" db="EMBL/GenBank/DDBJ databases">
        <authorList>
            <person name="Min J."/>
        </authorList>
    </citation>
    <scope>NUCLEOTIDE SEQUENCE [LARGE SCALE GENOMIC DNA]</scope>
    <source>
        <strain evidence="8 9">GR10-1</strain>
    </source>
</reference>
<evidence type="ECO:0000259" key="7">
    <source>
        <dbReference type="Pfam" id="PF14322"/>
    </source>
</evidence>
<dbReference type="RefSeq" id="WP_240827158.1">
    <property type="nucleotide sequence ID" value="NZ_JAKWBL010000001.1"/>
</dbReference>
<evidence type="ECO:0000259" key="6">
    <source>
        <dbReference type="Pfam" id="PF07980"/>
    </source>
</evidence>
<accession>A0ABS9SHE5</accession>
<comment type="subcellular location">
    <subcellularLocation>
        <location evidence="1">Cell outer membrane</location>
    </subcellularLocation>
</comment>